<dbReference type="InterPro" id="IPR029063">
    <property type="entry name" value="SAM-dependent_MTases_sf"/>
</dbReference>
<name>A0A831X6I7_9BACT</name>
<dbReference type="EMBL" id="DSIY01000028">
    <property type="protein sequence ID" value="HEG90072.1"/>
    <property type="molecule type" value="Genomic_DNA"/>
</dbReference>
<gene>
    <name evidence="1" type="ORF">ENP34_01295</name>
</gene>
<proteinExistence type="predicted"/>
<evidence type="ECO:0000313" key="1">
    <source>
        <dbReference type="EMBL" id="HEG90072.1"/>
    </source>
</evidence>
<dbReference type="AlphaFoldDB" id="A0A831X6I7"/>
<dbReference type="Pfam" id="PF13578">
    <property type="entry name" value="Methyltransf_24"/>
    <property type="match status" value="1"/>
</dbReference>
<keyword evidence="1" id="KW-0808">Transferase</keyword>
<dbReference type="CDD" id="cd02440">
    <property type="entry name" value="AdoMet_MTases"/>
    <property type="match status" value="1"/>
</dbReference>
<accession>A0A831X6I7</accession>
<protein>
    <submittedName>
        <fullName evidence="1">Transferase</fullName>
    </submittedName>
</protein>
<comment type="caution">
    <text evidence="1">The sequence shown here is derived from an EMBL/GenBank/DDBJ whole genome shotgun (WGS) entry which is preliminary data.</text>
</comment>
<dbReference type="PANTHER" id="PTHR43167">
    <property type="entry name" value="PUTATIVE (AFU_ORTHOLOGUE AFUA_6G01830)-RELATED"/>
    <property type="match status" value="1"/>
</dbReference>
<sequence>MAAYRAVSWLTPLVERALQLAQTAAFTDSCTPEVGRLLYTLAARCDRGTVAEIGTGYGVGAAWIASGLRPPVSLVPVEIDEARAAAARSLFSGYPNVLVLHGDWHEILDYAPFTMLFADGGKAKEREPEVLLEALEPGGLLILDDLTPESHWTPEQRQRWNPDPVRSLWLNDPGLAATEILLAPASAAILAVRLATVP</sequence>
<dbReference type="Gene3D" id="3.40.50.150">
    <property type="entry name" value="Vaccinia Virus protein VP39"/>
    <property type="match status" value="1"/>
</dbReference>
<dbReference type="PANTHER" id="PTHR43167:SF1">
    <property type="entry name" value="PUTATIVE (AFU_ORTHOLOGUE AFUA_6G01830)-RELATED"/>
    <property type="match status" value="1"/>
</dbReference>
<reference evidence="1" key="1">
    <citation type="journal article" date="2020" name="mSystems">
        <title>Genome- and Community-Level Interaction Insights into Carbon Utilization and Element Cycling Functions of Hydrothermarchaeota in Hydrothermal Sediment.</title>
        <authorList>
            <person name="Zhou Z."/>
            <person name="Liu Y."/>
            <person name="Xu W."/>
            <person name="Pan J."/>
            <person name="Luo Z.H."/>
            <person name="Li M."/>
        </authorList>
    </citation>
    <scope>NUCLEOTIDE SEQUENCE [LARGE SCALE GENOMIC DNA]</scope>
    <source>
        <strain evidence="1">SpSt-210</strain>
    </source>
</reference>
<dbReference type="SUPFAM" id="SSF53335">
    <property type="entry name" value="S-adenosyl-L-methionine-dependent methyltransferases"/>
    <property type="match status" value="1"/>
</dbReference>
<organism evidence="1">
    <name type="scientific">Thermorudis peleae</name>
    <dbReference type="NCBI Taxonomy" id="1382356"/>
    <lineage>
        <taxon>Bacteria</taxon>
        <taxon>Pseudomonadati</taxon>
        <taxon>Thermomicrobiota</taxon>
        <taxon>Thermomicrobia</taxon>
        <taxon>Thermomicrobia incertae sedis</taxon>
        <taxon>Thermorudis</taxon>
    </lineage>
</organism>
<dbReference type="GO" id="GO:0016740">
    <property type="term" value="F:transferase activity"/>
    <property type="evidence" value="ECO:0007669"/>
    <property type="project" value="UniProtKB-KW"/>
</dbReference>